<dbReference type="InterPro" id="IPR037171">
    <property type="entry name" value="NagB/RpiA_transferase-like"/>
</dbReference>
<reference evidence="5 6" key="1">
    <citation type="submission" date="2022-10" db="EMBL/GenBank/DDBJ databases">
        <title>Sphingomonas sp.</title>
        <authorList>
            <person name="Jin C."/>
        </authorList>
    </citation>
    <scope>NUCLEOTIDE SEQUENCE [LARGE SCALE GENOMIC DNA]</scope>
    <source>
        <strain evidence="5 6">BN140010</strain>
    </source>
</reference>
<keyword evidence="4" id="KW-0479">Metal-binding</keyword>
<dbReference type="PANTHER" id="PTHR23407">
    <property type="entry name" value="ATPASE INHIBITOR/5-FORMYLTETRAHYDROFOLATE CYCLO-LIGASE"/>
    <property type="match status" value="1"/>
</dbReference>
<dbReference type="Pfam" id="PF01812">
    <property type="entry name" value="5-FTHF_cyc-lig"/>
    <property type="match status" value="1"/>
</dbReference>
<comment type="similarity">
    <text evidence="1 4">Belongs to the 5-formyltetrahydrofolate cyclo-ligase family.</text>
</comment>
<evidence type="ECO:0000313" key="6">
    <source>
        <dbReference type="Proteomes" id="UP001526246"/>
    </source>
</evidence>
<dbReference type="GO" id="GO:0030272">
    <property type="term" value="F:5-formyltetrahydrofolate cyclo-ligase activity"/>
    <property type="evidence" value="ECO:0007669"/>
    <property type="project" value="UniProtKB-EC"/>
</dbReference>
<dbReference type="EMBL" id="JAPDOB010000001">
    <property type="protein sequence ID" value="MCW3797304.1"/>
    <property type="molecule type" value="Genomic_DNA"/>
</dbReference>
<evidence type="ECO:0000313" key="5">
    <source>
        <dbReference type="EMBL" id="MCW3797304.1"/>
    </source>
</evidence>
<evidence type="ECO:0000256" key="4">
    <source>
        <dbReference type="RuleBase" id="RU361279"/>
    </source>
</evidence>
<keyword evidence="6" id="KW-1185">Reference proteome</keyword>
<dbReference type="InterPro" id="IPR024185">
    <property type="entry name" value="FTHF_cligase-like_sf"/>
</dbReference>
<name>A0ABT3JE08_9SPHN</name>
<organism evidence="5 6">
    <name type="scientific">Sphingomonas arvum</name>
    <dbReference type="NCBI Taxonomy" id="2992113"/>
    <lineage>
        <taxon>Bacteria</taxon>
        <taxon>Pseudomonadati</taxon>
        <taxon>Pseudomonadota</taxon>
        <taxon>Alphaproteobacteria</taxon>
        <taxon>Sphingomonadales</taxon>
        <taxon>Sphingomonadaceae</taxon>
        <taxon>Sphingomonas</taxon>
    </lineage>
</organism>
<dbReference type="Proteomes" id="UP001526246">
    <property type="component" value="Unassembled WGS sequence"/>
</dbReference>
<keyword evidence="3 4" id="KW-0067">ATP-binding</keyword>
<dbReference type="PANTHER" id="PTHR23407:SF1">
    <property type="entry name" value="5-FORMYLTETRAHYDROFOLATE CYCLO-LIGASE"/>
    <property type="match status" value="1"/>
</dbReference>
<keyword evidence="4" id="KW-0460">Magnesium</keyword>
<dbReference type="EC" id="6.3.3.2" evidence="4"/>
<keyword evidence="5" id="KW-0436">Ligase</keyword>
<evidence type="ECO:0000256" key="3">
    <source>
        <dbReference type="ARBA" id="ARBA00022840"/>
    </source>
</evidence>
<comment type="catalytic activity">
    <reaction evidence="4">
        <text>(6S)-5-formyl-5,6,7,8-tetrahydrofolate + ATP = (6R)-5,10-methenyltetrahydrofolate + ADP + phosphate</text>
        <dbReference type="Rhea" id="RHEA:10488"/>
        <dbReference type="ChEBI" id="CHEBI:30616"/>
        <dbReference type="ChEBI" id="CHEBI:43474"/>
        <dbReference type="ChEBI" id="CHEBI:57455"/>
        <dbReference type="ChEBI" id="CHEBI:57457"/>
        <dbReference type="ChEBI" id="CHEBI:456216"/>
        <dbReference type="EC" id="6.3.3.2"/>
    </reaction>
</comment>
<gene>
    <name evidence="5" type="ORF">OMW55_05725</name>
</gene>
<sequence>MAVPSPPVLDKGALRDAMRRRRRDYAASLTPETRKRLEAQLAEALDPLLFACTRVAAYFPMKDEVSCLPALERARAMGKTTALPFFADRDSRMTFRAGEPVDPGPWGILQPDAAAAIVSPDLLLIPLIVIDISGNRIGMGKGHYDRTLPGLRGAGARLVGVGWPFQLVTEQLAPDPWDVPLDGFASPDGLQEFAR</sequence>
<dbReference type="InterPro" id="IPR002698">
    <property type="entry name" value="FTHF_cligase"/>
</dbReference>
<keyword evidence="2 4" id="KW-0547">Nucleotide-binding</keyword>
<dbReference type="RefSeq" id="WP_264881499.1">
    <property type="nucleotide sequence ID" value="NZ_JAPDOB010000001.1"/>
</dbReference>
<dbReference type="PIRSF" id="PIRSF006806">
    <property type="entry name" value="FTHF_cligase"/>
    <property type="match status" value="1"/>
</dbReference>
<accession>A0ABT3JE08</accession>
<dbReference type="Gene3D" id="3.40.50.10420">
    <property type="entry name" value="NagB/RpiA/CoA transferase-like"/>
    <property type="match status" value="1"/>
</dbReference>
<comment type="caution">
    <text evidence="5">The sequence shown here is derived from an EMBL/GenBank/DDBJ whole genome shotgun (WGS) entry which is preliminary data.</text>
</comment>
<proteinExistence type="inferred from homology"/>
<dbReference type="NCBIfam" id="TIGR02727">
    <property type="entry name" value="MTHFS_bact"/>
    <property type="match status" value="1"/>
</dbReference>
<comment type="cofactor">
    <cofactor evidence="4">
        <name>Mg(2+)</name>
        <dbReference type="ChEBI" id="CHEBI:18420"/>
    </cofactor>
</comment>
<evidence type="ECO:0000256" key="2">
    <source>
        <dbReference type="ARBA" id="ARBA00022741"/>
    </source>
</evidence>
<evidence type="ECO:0000256" key="1">
    <source>
        <dbReference type="ARBA" id="ARBA00010638"/>
    </source>
</evidence>
<protein>
    <recommendedName>
        <fullName evidence="4">5-formyltetrahydrofolate cyclo-ligase</fullName>
        <ecNumber evidence="4">6.3.3.2</ecNumber>
    </recommendedName>
</protein>
<dbReference type="SUPFAM" id="SSF100950">
    <property type="entry name" value="NagB/RpiA/CoA transferase-like"/>
    <property type="match status" value="1"/>
</dbReference>